<feature type="non-terminal residue" evidence="1">
    <location>
        <position position="196"/>
    </location>
</feature>
<dbReference type="EMBL" id="CAJOBR010035238">
    <property type="protein sequence ID" value="CAF5009849.1"/>
    <property type="molecule type" value="Genomic_DNA"/>
</dbReference>
<dbReference type="Proteomes" id="UP000663848">
    <property type="component" value="Unassembled WGS sequence"/>
</dbReference>
<dbReference type="SUPFAM" id="SSF56399">
    <property type="entry name" value="ADP-ribosylation"/>
    <property type="match status" value="1"/>
</dbReference>
<reference evidence="1" key="1">
    <citation type="submission" date="2021-02" db="EMBL/GenBank/DDBJ databases">
        <authorList>
            <person name="Nowell W R."/>
        </authorList>
    </citation>
    <scope>NUCLEOTIDE SEQUENCE</scope>
</reference>
<accession>A0A822APF0</accession>
<name>A0A822APF0_9BILA</name>
<dbReference type="AlphaFoldDB" id="A0A822APF0"/>
<evidence type="ECO:0000313" key="2">
    <source>
        <dbReference type="Proteomes" id="UP000663848"/>
    </source>
</evidence>
<sequence>MDLIEPHVALTHDRVDFDVNNLSLEKDYTKELGMRVDIESVPYSIELETIVDRIRRKELKILRPSDDLLEKRLKKMVNVRHWSVKDPSVYVIPKPPNKYLVALAPIPPSSDLYKDLVKQLQVIPNIQIIKMEIIRNPGTEDLYLGMKKLIQKQLKDGNVNEKELFHGTTGKGIDGIRDYGYDNRYYGANTAKGDWG</sequence>
<dbReference type="Gene3D" id="3.90.228.10">
    <property type="match status" value="1"/>
</dbReference>
<proteinExistence type="predicted"/>
<protein>
    <recommendedName>
        <fullName evidence="3">Poly [ADP-ribose] polymerase</fullName>
    </recommendedName>
</protein>
<organism evidence="1 2">
    <name type="scientific">Rotaria socialis</name>
    <dbReference type="NCBI Taxonomy" id="392032"/>
    <lineage>
        <taxon>Eukaryota</taxon>
        <taxon>Metazoa</taxon>
        <taxon>Spiralia</taxon>
        <taxon>Gnathifera</taxon>
        <taxon>Rotifera</taxon>
        <taxon>Eurotatoria</taxon>
        <taxon>Bdelloidea</taxon>
        <taxon>Philodinida</taxon>
        <taxon>Philodinidae</taxon>
        <taxon>Rotaria</taxon>
    </lineage>
</organism>
<gene>
    <name evidence="1" type="ORF">QYT958_LOCUS38967</name>
</gene>
<evidence type="ECO:0000313" key="1">
    <source>
        <dbReference type="EMBL" id="CAF5009849.1"/>
    </source>
</evidence>
<comment type="caution">
    <text evidence="1">The sequence shown here is derived from an EMBL/GenBank/DDBJ whole genome shotgun (WGS) entry which is preliminary data.</text>
</comment>
<evidence type="ECO:0008006" key="3">
    <source>
        <dbReference type="Google" id="ProtNLM"/>
    </source>
</evidence>